<feature type="transmembrane region" description="Helical" evidence="1">
    <location>
        <begin position="414"/>
        <end position="430"/>
    </location>
</feature>
<reference evidence="2 3" key="1">
    <citation type="journal article" date="2015" name="Genome Announc.">
        <title>Complete Genome Sequence of Methanosphaerula palustris E1-9CT, a Hydrogenotrophic Methanogen Isolated from a Minerotrophic Fen Peatland.</title>
        <authorList>
            <person name="Cadillo-Quiroz H."/>
            <person name="Browne P."/>
            <person name="Kyrpides N."/>
            <person name="Woyke T."/>
            <person name="Goodwin L."/>
            <person name="Detter C."/>
            <person name="Yavitt J.B."/>
            <person name="Zinder S.H."/>
        </authorList>
    </citation>
    <scope>NUCLEOTIDE SEQUENCE [LARGE SCALE GENOMIC DNA]</scope>
    <source>
        <strain evidence="3">ATCC BAA-1556 / DSM 19958 / E1-9c</strain>
    </source>
</reference>
<dbReference type="EMBL" id="CP001338">
    <property type="protein sequence ID" value="ACL16176.1"/>
    <property type="molecule type" value="Genomic_DNA"/>
</dbReference>
<sequence>MLGIGVISIENRSHPVFLDTWRKILLIAGFCLIIFNIKLLYYQQPPGYVVDIYSVLPLYFYGASILCFFFASFALFSKQDIVKELGILLLIINHAVILMIPYMLGYYSMGRADDISYIGEYVHISQTGSIQGWDIYPAAPILGAALKTLTGLPVNYISFIMPILFSFIFIGGLYLCCHFFLKERIILNIAIIASFILYLGPYNFLNTPHAMFFAYMPLYIFVLSRFIQNSTFENALLIFIPTILVPFMHPFIVFFISYLLLVLIVVGGQLNRIFPGNYRYASRPLLVLVIGFLSWFIYSQSLLGNFAQHYQSFIENSIEPVLFETTDKLSQINVDIFKIVKLLFVYYSRYFIPLLIIILGFAYLYVNRDKMSDRLKKSMFFFAFFYIVFLFAEVILFLNPFVAHQPDRITNLNFMVYAQVPLCALSLYVLSQKIHSINRRTILLVLLLTGIWSLSLFGVFNSPNIFKANDGLTYNEVEGMTWFYESKEYVNTIVPMSQIERFRDLFDEKKGLDKNIAMPEISDHFGYQSSDNSTFVDLNLKQGQQSNVVLLTIDELLYQKVPGYMEVGRFNADDFIRLREDPSINLVYQNKNIEIYTTV</sequence>
<dbReference type="Proteomes" id="UP000002457">
    <property type="component" value="Chromosome"/>
</dbReference>
<feature type="transmembrane region" description="Helical" evidence="1">
    <location>
        <begin position="210"/>
        <end position="227"/>
    </location>
</feature>
<feature type="transmembrane region" description="Helical" evidence="1">
    <location>
        <begin position="285"/>
        <end position="303"/>
    </location>
</feature>
<keyword evidence="3" id="KW-1185">Reference proteome</keyword>
<feature type="transmembrane region" description="Helical" evidence="1">
    <location>
        <begin position="58"/>
        <end position="76"/>
    </location>
</feature>
<keyword evidence="1" id="KW-0812">Transmembrane</keyword>
<gene>
    <name evidence="2" type="ordered locus">Mpal_0814</name>
</gene>
<proteinExistence type="predicted"/>
<protein>
    <recommendedName>
        <fullName evidence="4">Glycosyltransferase RgtA/B/C/D-like domain-containing protein</fullName>
    </recommendedName>
</protein>
<name>B8GGA2_METPE</name>
<evidence type="ECO:0000313" key="2">
    <source>
        <dbReference type="EMBL" id="ACL16176.1"/>
    </source>
</evidence>
<evidence type="ECO:0000313" key="3">
    <source>
        <dbReference type="Proteomes" id="UP000002457"/>
    </source>
</evidence>
<dbReference type="STRING" id="521011.Mpal_0814"/>
<feature type="transmembrane region" description="Helical" evidence="1">
    <location>
        <begin position="378"/>
        <end position="402"/>
    </location>
</feature>
<accession>B8GGA2</accession>
<dbReference type="HOGENOM" id="CLU_040131_0_0_2"/>
<feature type="transmembrane region" description="Helical" evidence="1">
    <location>
        <begin position="156"/>
        <end position="176"/>
    </location>
</feature>
<evidence type="ECO:0000256" key="1">
    <source>
        <dbReference type="SAM" id="Phobius"/>
    </source>
</evidence>
<organism evidence="2 3">
    <name type="scientific">Methanosphaerula palustris (strain ATCC BAA-1556 / DSM 19958 / E1-9c)</name>
    <dbReference type="NCBI Taxonomy" id="521011"/>
    <lineage>
        <taxon>Archaea</taxon>
        <taxon>Methanobacteriati</taxon>
        <taxon>Methanobacteriota</taxon>
        <taxon>Stenosarchaea group</taxon>
        <taxon>Methanomicrobia</taxon>
        <taxon>Methanomicrobiales</taxon>
        <taxon>Methanoregulaceae</taxon>
        <taxon>Methanosphaerula</taxon>
    </lineage>
</organism>
<feature type="transmembrane region" description="Helical" evidence="1">
    <location>
        <begin position="442"/>
        <end position="460"/>
    </location>
</feature>
<feature type="transmembrane region" description="Helical" evidence="1">
    <location>
        <begin position="347"/>
        <end position="366"/>
    </location>
</feature>
<dbReference type="KEGG" id="mpl:Mpal_0814"/>
<feature type="transmembrane region" description="Helical" evidence="1">
    <location>
        <begin position="185"/>
        <end position="204"/>
    </location>
</feature>
<keyword evidence="1" id="KW-0472">Membrane</keyword>
<dbReference type="AlphaFoldDB" id="B8GGA2"/>
<feature type="transmembrane region" description="Helical" evidence="1">
    <location>
        <begin position="85"/>
        <end position="104"/>
    </location>
</feature>
<dbReference type="eggNOG" id="arCOG03185">
    <property type="taxonomic scope" value="Archaea"/>
</dbReference>
<feature type="transmembrane region" description="Helical" evidence="1">
    <location>
        <begin position="24"/>
        <end position="43"/>
    </location>
</feature>
<keyword evidence="1" id="KW-1133">Transmembrane helix</keyword>
<evidence type="ECO:0008006" key="4">
    <source>
        <dbReference type="Google" id="ProtNLM"/>
    </source>
</evidence>